<evidence type="ECO:0000259" key="16">
    <source>
        <dbReference type="PROSITE" id="PS50880"/>
    </source>
</evidence>
<evidence type="ECO:0000256" key="9">
    <source>
        <dbReference type="ARBA" id="ARBA00022842"/>
    </source>
</evidence>
<dbReference type="GO" id="GO:0000428">
    <property type="term" value="C:DNA-directed RNA polymerase complex"/>
    <property type="evidence" value="ECO:0007669"/>
    <property type="project" value="UniProtKB-KW"/>
</dbReference>
<protein>
    <recommendedName>
        <fullName evidence="12 13">DNA primase</fullName>
        <ecNumber evidence="12">2.7.7.101</ecNumber>
    </recommendedName>
</protein>
<dbReference type="InterPro" id="IPR030846">
    <property type="entry name" value="DnaG_bac"/>
</dbReference>
<keyword evidence="3 12" id="KW-0808">Transferase</keyword>
<dbReference type="SMART" id="SM00400">
    <property type="entry name" value="ZnF_CHCC"/>
    <property type="match status" value="1"/>
</dbReference>
<proteinExistence type="inferred from homology"/>
<dbReference type="SUPFAM" id="SSF57783">
    <property type="entry name" value="Zinc beta-ribbon"/>
    <property type="match status" value="1"/>
</dbReference>
<evidence type="ECO:0000256" key="13">
    <source>
        <dbReference type="PIRNR" id="PIRNR002811"/>
    </source>
</evidence>
<evidence type="ECO:0000313" key="18">
    <source>
        <dbReference type="Proteomes" id="UP001149140"/>
    </source>
</evidence>
<dbReference type="InterPro" id="IPR037068">
    <property type="entry name" value="DNA_primase_core_N_sf"/>
</dbReference>
<dbReference type="EMBL" id="JAPDOD010000051">
    <property type="protein sequence ID" value="MDA0165751.1"/>
    <property type="molecule type" value="Genomic_DNA"/>
</dbReference>
<dbReference type="InterPro" id="IPR013264">
    <property type="entry name" value="DNAG_N"/>
</dbReference>
<dbReference type="NCBIfam" id="TIGR01391">
    <property type="entry name" value="dnaG"/>
    <property type="match status" value="1"/>
</dbReference>
<feature type="zinc finger region" description="CHC2-type" evidence="12 14">
    <location>
        <begin position="40"/>
        <end position="64"/>
    </location>
</feature>
<sequence>MPRYTDESRERVRDAVNFEELVGARTELKRAGVGRLQGLCPFHEERTPSFGIDPTEKVYHCFGCGAGGDVFRFVMDTEGLTFGEALETLAERYRVTLERETEDPHDAARRERRERLYALLERTAAYYVRVLWEAPEAASAREYLERRGLREDVLRAYRVGFAPDAYDRVLLGSQKAGFSQEELLAAGLIQPSRGRAGVMDRFRGRVTFPLTDAKGHVLGFGARAMKPDQQPKYLNTSDGEIFHKSQVVYGQDMARAAAAKAGRVVIVEGYTDVIALHQAGVPETVAQMGTALTEQQVDAVARLAPKALLCQDPDSAGQASAKRGLDALTALMKSDKWRTRSVEFKIVRLPTKQDPADVVQHAGAEEMVRLLQTAMPIERFEVERALEQEDASTDEVLAEAVRIIAPLKASVLRDDLEKLTADRLGISPQLVGEVLRGAAAQAQSQGQGASGDGQWQGRQNGWGDRGGKQRNGGGRWDNNGRGGRDRFRTPGAPPPPIDPRAVLARREQSEEAYLAYCIALPDEGERRLAEVDIDDYFSSATIRKAADYLREHLRHPGSKLPTGDEDLARLVAKLTVDANRIEATPAKLELEALQLDLHRLERHISNARISGTTGVSALAMERQKVLDAIRHKLT</sequence>
<dbReference type="GO" id="GO:0003677">
    <property type="term" value="F:DNA binding"/>
    <property type="evidence" value="ECO:0007669"/>
    <property type="project" value="UniProtKB-KW"/>
</dbReference>
<dbReference type="InterPro" id="IPR006171">
    <property type="entry name" value="TOPRIM_dom"/>
</dbReference>
<evidence type="ECO:0000256" key="10">
    <source>
        <dbReference type="ARBA" id="ARBA00023125"/>
    </source>
</evidence>
<dbReference type="Gene3D" id="3.90.980.10">
    <property type="entry name" value="DNA primase, catalytic core, N-terminal domain"/>
    <property type="match status" value="1"/>
</dbReference>
<keyword evidence="11 12" id="KW-0804">Transcription</keyword>
<comment type="caution">
    <text evidence="17">The sequence shown here is derived from an EMBL/GenBank/DDBJ whole genome shotgun (WGS) entry which is preliminary data.</text>
</comment>
<evidence type="ECO:0000313" key="17">
    <source>
        <dbReference type="EMBL" id="MDA0165751.1"/>
    </source>
</evidence>
<comment type="subunit">
    <text evidence="12">Monomer. Interacts with DnaB.</text>
</comment>
<dbReference type="Gene3D" id="3.40.1360.10">
    <property type="match status" value="1"/>
</dbReference>
<dbReference type="Proteomes" id="UP001149140">
    <property type="component" value="Unassembled WGS sequence"/>
</dbReference>
<comment type="cofactor">
    <cofactor evidence="12 13 14">
        <name>Zn(2+)</name>
        <dbReference type="ChEBI" id="CHEBI:29105"/>
    </cofactor>
    <text evidence="12 13 14">Binds 1 zinc ion per monomer.</text>
</comment>
<evidence type="ECO:0000256" key="11">
    <source>
        <dbReference type="ARBA" id="ARBA00023163"/>
    </source>
</evidence>
<feature type="domain" description="Toprim" evidence="16">
    <location>
        <begin position="262"/>
        <end position="347"/>
    </location>
</feature>
<dbReference type="GO" id="GO:0008270">
    <property type="term" value="F:zinc ion binding"/>
    <property type="evidence" value="ECO:0007669"/>
    <property type="project" value="UniProtKB-UniRule"/>
</dbReference>
<keyword evidence="9" id="KW-0460">Magnesium</keyword>
<dbReference type="HAMAP" id="MF_00974">
    <property type="entry name" value="DNA_primase_DnaG"/>
    <property type="match status" value="1"/>
</dbReference>
<comment type="function">
    <text evidence="12 13">RNA polymerase that catalyzes the synthesis of short RNA molecules used as primers for DNA polymerase during DNA replication.</text>
</comment>
<evidence type="ECO:0000256" key="4">
    <source>
        <dbReference type="ARBA" id="ARBA00022695"/>
    </source>
</evidence>
<dbReference type="SUPFAM" id="SSF56731">
    <property type="entry name" value="DNA primase core"/>
    <property type="match status" value="1"/>
</dbReference>
<dbReference type="Pfam" id="PF01807">
    <property type="entry name" value="Zn_ribbon_DnaG"/>
    <property type="match status" value="1"/>
</dbReference>
<dbReference type="FunFam" id="3.90.580.10:FF:000001">
    <property type="entry name" value="DNA primase"/>
    <property type="match status" value="1"/>
</dbReference>
<dbReference type="GO" id="GO:1990077">
    <property type="term" value="C:primosome complex"/>
    <property type="evidence" value="ECO:0007669"/>
    <property type="project" value="UniProtKB-KW"/>
</dbReference>
<feature type="compositionally biased region" description="Low complexity" evidence="15">
    <location>
        <begin position="441"/>
        <end position="457"/>
    </location>
</feature>
<evidence type="ECO:0000256" key="1">
    <source>
        <dbReference type="ARBA" id="ARBA00022478"/>
    </source>
</evidence>
<dbReference type="Pfam" id="PF08275">
    <property type="entry name" value="DNAG_N"/>
    <property type="match status" value="1"/>
</dbReference>
<dbReference type="SMART" id="SM00493">
    <property type="entry name" value="TOPRIM"/>
    <property type="match status" value="1"/>
</dbReference>
<gene>
    <name evidence="12 17" type="primary">dnaG</name>
    <name evidence="17" type="ORF">OM076_36130</name>
</gene>
<dbReference type="InterPro" id="IPR034151">
    <property type="entry name" value="TOPRIM_DnaG_bac"/>
</dbReference>
<evidence type="ECO:0000256" key="2">
    <source>
        <dbReference type="ARBA" id="ARBA00022515"/>
    </source>
</evidence>
<dbReference type="InterPro" id="IPR036977">
    <property type="entry name" value="DNA_primase_Znf_CHC2"/>
</dbReference>
<dbReference type="GO" id="GO:0005737">
    <property type="term" value="C:cytoplasm"/>
    <property type="evidence" value="ECO:0007669"/>
    <property type="project" value="TreeGrafter"/>
</dbReference>
<dbReference type="InterPro" id="IPR006295">
    <property type="entry name" value="DNA_primase_DnaG"/>
</dbReference>
<dbReference type="PANTHER" id="PTHR30313">
    <property type="entry name" value="DNA PRIMASE"/>
    <property type="match status" value="1"/>
</dbReference>
<dbReference type="PANTHER" id="PTHR30313:SF2">
    <property type="entry name" value="DNA PRIMASE"/>
    <property type="match status" value="1"/>
</dbReference>
<keyword evidence="18" id="KW-1185">Reference proteome</keyword>
<evidence type="ECO:0000256" key="7">
    <source>
        <dbReference type="ARBA" id="ARBA00022771"/>
    </source>
</evidence>
<dbReference type="InterPro" id="IPR050219">
    <property type="entry name" value="DnaG_primase"/>
</dbReference>
<dbReference type="PROSITE" id="PS50880">
    <property type="entry name" value="TOPRIM"/>
    <property type="match status" value="1"/>
</dbReference>
<evidence type="ECO:0000256" key="14">
    <source>
        <dbReference type="PIRSR" id="PIRSR002811-1"/>
    </source>
</evidence>
<dbReference type="Pfam" id="PF13155">
    <property type="entry name" value="Toprim_2"/>
    <property type="match status" value="1"/>
</dbReference>
<accession>A0A9X3S754</accession>
<evidence type="ECO:0000256" key="6">
    <source>
        <dbReference type="ARBA" id="ARBA00022723"/>
    </source>
</evidence>
<keyword evidence="7 12" id="KW-0863">Zinc-finger</keyword>
<evidence type="ECO:0000256" key="3">
    <source>
        <dbReference type="ARBA" id="ARBA00022679"/>
    </source>
</evidence>
<keyword evidence="5 12" id="KW-0235">DNA replication</keyword>
<comment type="catalytic activity">
    <reaction evidence="12">
        <text>ssDNA + n NTP = ssDNA/pppN(pN)n-1 hybrid + (n-1) diphosphate.</text>
        <dbReference type="EC" id="2.7.7.101"/>
    </reaction>
</comment>
<keyword evidence="10 12" id="KW-0238">DNA-binding</keyword>
<comment type="domain">
    <text evidence="12">Contains an N-terminal zinc-binding domain, a central core domain that contains the primase activity, and a C-terminal DnaB-binding domain.</text>
</comment>
<name>A0A9X3S754_9ACTN</name>
<dbReference type="RefSeq" id="WP_270045013.1">
    <property type="nucleotide sequence ID" value="NZ_JAPDOD010000051.1"/>
</dbReference>
<keyword evidence="4 12" id="KW-0548">Nucleotidyltransferase</keyword>
<keyword evidence="8 12" id="KW-0862">Zinc</keyword>
<evidence type="ECO:0000256" key="5">
    <source>
        <dbReference type="ARBA" id="ARBA00022705"/>
    </source>
</evidence>
<reference evidence="17" key="1">
    <citation type="submission" date="2022-10" db="EMBL/GenBank/DDBJ databases">
        <title>The WGS of Solirubrobacter ginsenosidimutans DSM 21036.</title>
        <authorList>
            <person name="Jiang Z."/>
        </authorList>
    </citation>
    <scope>NUCLEOTIDE SEQUENCE</scope>
    <source>
        <strain evidence="17">DSM 21036</strain>
    </source>
</reference>
<dbReference type="InterPro" id="IPR002694">
    <property type="entry name" value="Znf_CHC2"/>
</dbReference>
<dbReference type="EC" id="2.7.7.101" evidence="12"/>
<dbReference type="CDD" id="cd03364">
    <property type="entry name" value="TOPRIM_DnaG_primases"/>
    <property type="match status" value="1"/>
</dbReference>
<dbReference type="PIRSF" id="PIRSF002811">
    <property type="entry name" value="DnaG"/>
    <property type="match status" value="1"/>
</dbReference>
<evidence type="ECO:0000256" key="8">
    <source>
        <dbReference type="ARBA" id="ARBA00022833"/>
    </source>
</evidence>
<evidence type="ECO:0000256" key="12">
    <source>
        <dbReference type="HAMAP-Rule" id="MF_00974"/>
    </source>
</evidence>
<dbReference type="GO" id="GO:0006269">
    <property type="term" value="P:DNA replication, synthesis of primer"/>
    <property type="evidence" value="ECO:0007669"/>
    <property type="project" value="UniProtKB-UniRule"/>
</dbReference>
<dbReference type="AlphaFoldDB" id="A0A9X3S754"/>
<feature type="region of interest" description="Disordered" evidence="15">
    <location>
        <begin position="441"/>
        <end position="499"/>
    </location>
</feature>
<comment type="similarity">
    <text evidence="12 13">Belongs to the DnaG primase family.</text>
</comment>
<dbReference type="Gene3D" id="3.90.580.10">
    <property type="entry name" value="Zinc finger, CHC2-type domain"/>
    <property type="match status" value="1"/>
</dbReference>
<dbReference type="GO" id="GO:0003899">
    <property type="term" value="F:DNA-directed RNA polymerase activity"/>
    <property type="evidence" value="ECO:0007669"/>
    <property type="project" value="UniProtKB-UniRule"/>
</dbReference>
<evidence type="ECO:0000256" key="15">
    <source>
        <dbReference type="SAM" id="MobiDB-lite"/>
    </source>
</evidence>
<keyword evidence="1 12" id="KW-0240">DNA-directed RNA polymerase</keyword>
<keyword evidence="2 12" id="KW-0639">Primosome</keyword>
<organism evidence="17 18">
    <name type="scientific">Solirubrobacter ginsenosidimutans</name>
    <dbReference type="NCBI Taxonomy" id="490573"/>
    <lineage>
        <taxon>Bacteria</taxon>
        <taxon>Bacillati</taxon>
        <taxon>Actinomycetota</taxon>
        <taxon>Thermoleophilia</taxon>
        <taxon>Solirubrobacterales</taxon>
        <taxon>Solirubrobacteraceae</taxon>
        <taxon>Solirubrobacter</taxon>
    </lineage>
</organism>
<keyword evidence="6 12" id="KW-0479">Metal-binding</keyword>